<proteinExistence type="predicted"/>
<dbReference type="Proteomes" id="UP001165395">
    <property type="component" value="Unassembled WGS sequence"/>
</dbReference>
<name>A0ABS8DA72_9NEIS</name>
<gene>
    <name evidence="1" type="ORF">LIN78_13220</name>
</gene>
<comment type="caution">
    <text evidence="1">The sequence shown here is derived from an EMBL/GenBank/DDBJ whole genome shotgun (WGS) entry which is preliminary data.</text>
</comment>
<protein>
    <submittedName>
        <fullName evidence="1">Uncharacterized protein</fullName>
    </submittedName>
</protein>
<evidence type="ECO:0000313" key="1">
    <source>
        <dbReference type="EMBL" id="MCB6184503.1"/>
    </source>
</evidence>
<accession>A0ABS8DA72</accession>
<organism evidence="1 2">
    <name type="scientific">Leeia speluncae</name>
    <dbReference type="NCBI Taxonomy" id="2884804"/>
    <lineage>
        <taxon>Bacteria</taxon>
        <taxon>Pseudomonadati</taxon>
        <taxon>Pseudomonadota</taxon>
        <taxon>Betaproteobacteria</taxon>
        <taxon>Neisseriales</taxon>
        <taxon>Leeiaceae</taxon>
        <taxon>Leeia</taxon>
    </lineage>
</organism>
<keyword evidence="2" id="KW-1185">Reference proteome</keyword>
<dbReference type="RefSeq" id="WP_227181313.1">
    <property type="nucleotide sequence ID" value="NZ_JAJBZT010000007.1"/>
</dbReference>
<dbReference type="EMBL" id="JAJBZT010000007">
    <property type="protein sequence ID" value="MCB6184503.1"/>
    <property type="molecule type" value="Genomic_DNA"/>
</dbReference>
<evidence type="ECO:0000313" key="2">
    <source>
        <dbReference type="Proteomes" id="UP001165395"/>
    </source>
</evidence>
<sequence>MQLTHPNQSNASNQSGKGLYGCIKPVRRPVSILLVGHSQTDLVQEATKLGWLKQPTSLQIRFATIDNIDKLAGSLFDRVLWNIDLSSTKSLDDQYQLITKLGKEGVLRKPS</sequence>
<reference evidence="1" key="1">
    <citation type="submission" date="2021-10" db="EMBL/GenBank/DDBJ databases">
        <title>The complete genome sequence of Leeia sp. TBRC 13508.</title>
        <authorList>
            <person name="Charoenyingcharoen P."/>
            <person name="Yukphan P."/>
        </authorList>
    </citation>
    <scope>NUCLEOTIDE SEQUENCE</scope>
    <source>
        <strain evidence="1">TBRC 13508</strain>
    </source>
</reference>